<evidence type="ECO:0000313" key="1">
    <source>
        <dbReference type="Ensembl" id="ENSSPUP00000024725.1"/>
    </source>
</evidence>
<dbReference type="Gene3D" id="2.60.40.420">
    <property type="entry name" value="Cupredoxins - blue copper proteins"/>
    <property type="match status" value="1"/>
</dbReference>
<sequence>MEPSKAVKDLPIPPGQSFTYSWRVTSEDGPAGSDPRCLTRFYYSSISPIRDMASGLIGPLLVCSKETMDKKGIQMMSDETRVVLFSVFDENHSWYLEENIRQFCSHVDNLNPQDPDFYASNVMH</sequence>
<keyword evidence="2" id="KW-1185">Reference proteome</keyword>
<dbReference type="Proteomes" id="UP000694392">
    <property type="component" value="Unplaced"/>
</dbReference>
<dbReference type="InterPro" id="IPR008972">
    <property type="entry name" value="Cupredoxin"/>
</dbReference>
<reference evidence="1" key="1">
    <citation type="submission" date="2025-08" db="UniProtKB">
        <authorList>
            <consortium name="Ensembl"/>
        </authorList>
    </citation>
    <scope>IDENTIFICATION</scope>
</reference>
<dbReference type="OMA" id="SWRVTSE"/>
<proteinExistence type="predicted"/>
<dbReference type="AlphaFoldDB" id="A0A8D0HSI6"/>
<accession>A0A8D0HSI6</accession>
<protein>
    <recommendedName>
        <fullName evidence="3">Coagulation factor VIII</fullName>
    </recommendedName>
</protein>
<name>A0A8D0HSI6_SPHPU</name>
<reference evidence="1" key="2">
    <citation type="submission" date="2025-09" db="UniProtKB">
        <authorList>
            <consortium name="Ensembl"/>
        </authorList>
    </citation>
    <scope>IDENTIFICATION</scope>
</reference>
<organism evidence="1 2">
    <name type="scientific">Sphenodon punctatus</name>
    <name type="common">Tuatara</name>
    <name type="synonym">Hatteria punctata</name>
    <dbReference type="NCBI Taxonomy" id="8508"/>
    <lineage>
        <taxon>Eukaryota</taxon>
        <taxon>Metazoa</taxon>
        <taxon>Chordata</taxon>
        <taxon>Craniata</taxon>
        <taxon>Vertebrata</taxon>
        <taxon>Euteleostomi</taxon>
        <taxon>Lepidosauria</taxon>
        <taxon>Sphenodontia</taxon>
        <taxon>Sphenodontidae</taxon>
        <taxon>Sphenodon</taxon>
    </lineage>
</organism>
<dbReference type="SUPFAM" id="SSF49503">
    <property type="entry name" value="Cupredoxins"/>
    <property type="match status" value="2"/>
</dbReference>
<evidence type="ECO:0008006" key="3">
    <source>
        <dbReference type="Google" id="ProtNLM"/>
    </source>
</evidence>
<evidence type="ECO:0000313" key="2">
    <source>
        <dbReference type="Proteomes" id="UP000694392"/>
    </source>
</evidence>
<dbReference type="Ensembl" id="ENSSPUT00000026395.1">
    <property type="protein sequence ID" value="ENSSPUP00000024725.1"/>
    <property type="gene ID" value="ENSSPUG00000018952.1"/>
</dbReference>
<dbReference type="GeneTree" id="ENSGT00940000160294"/>